<feature type="transmembrane region" description="Helical" evidence="1">
    <location>
        <begin position="117"/>
        <end position="137"/>
    </location>
</feature>
<dbReference type="Proteomes" id="UP000189670">
    <property type="component" value="Unassembled WGS sequence"/>
</dbReference>
<gene>
    <name evidence="2" type="ORF">OMM_14719</name>
</gene>
<comment type="caution">
    <text evidence="2">The sequence shown here is derived from an EMBL/GenBank/DDBJ whole genome shotgun (WGS) entry which is preliminary data.</text>
</comment>
<sequence>MTLMLAPEKWSIYFKHSGGLWLNLSEKTLLPRYFHFITASIAIGGLAISLYRQIQKDKSASVDSSQISQWNDDIQTGLGWFIGASLIQMIIGVWYFLSLPDNIRQLFMGSHTFGTTIFLMAIPLIILMLVSGVKIMYG</sequence>
<protein>
    <submittedName>
        <fullName evidence="2">Uncharacterized protein</fullName>
    </submittedName>
</protein>
<keyword evidence="1" id="KW-1133">Transmembrane helix</keyword>
<keyword evidence="1" id="KW-0812">Transmembrane</keyword>
<proteinExistence type="predicted"/>
<accession>A0A1V1NRF5</accession>
<organism evidence="2 3">
    <name type="scientific">Candidatus Magnetoglobus multicellularis str. Araruama</name>
    <dbReference type="NCBI Taxonomy" id="890399"/>
    <lineage>
        <taxon>Bacteria</taxon>
        <taxon>Pseudomonadati</taxon>
        <taxon>Thermodesulfobacteriota</taxon>
        <taxon>Desulfobacteria</taxon>
        <taxon>Desulfobacterales</taxon>
        <taxon>Desulfobacteraceae</taxon>
        <taxon>Candidatus Magnetoglobus</taxon>
    </lineage>
</organism>
<feature type="transmembrane region" description="Helical" evidence="1">
    <location>
        <begin position="78"/>
        <end position="97"/>
    </location>
</feature>
<feature type="transmembrane region" description="Helical" evidence="1">
    <location>
        <begin position="33"/>
        <end position="51"/>
    </location>
</feature>
<dbReference type="AlphaFoldDB" id="A0A1V1NRF5"/>
<name>A0A1V1NRF5_9BACT</name>
<dbReference type="EMBL" id="ATBP01003142">
    <property type="protein sequence ID" value="ETR65157.1"/>
    <property type="molecule type" value="Genomic_DNA"/>
</dbReference>
<evidence type="ECO:0000313" key="3">
    <source>
        <dbReference type="Proteomes" id="UP000189670"/>
    </source>
</evidence>
<evidence type="ECO:0000256" key="1">
    <source>
        <dbReference type="SAM" id="Phobius"/>
    </source>
</evidence>
<evidence type="ECO:0000313" key="2">
    <source>
        <dbReference type="EMBL" id="ETR65157.1"/>
    </source>
</evidence>
<keyword evidence="1" id="KW-0472">Membrane</keyword>
<reference evidence="3" key="1">
    <citation type="submission" date="2012-11" db="EMBL/GenBank/DDBJ databases">
        <authorList>
            <person name="Lucero-Rivera Y.E."/>
            <person name="Tovar-Ramirez D."/>
        </authorList>
    </citation>
    <scope>NUCLEOTIDE SEQUENCE [LARGE SCALE GENOMIC DNA]</scope>
    <source>
        <strain evidence="3">Araruama</strain>
    </source>
</reference>